<dbReference type="AlphaFoldDB" id="A0A4U0P0D6"/>
<organism evidence="1 2">
    <name type="scientific">Sphingobacterium olei</name>
    <dbReference type="NCBI Taxonomy" id="2571155"/>
    <lineage>
        <taxon>Bacteria</taxon>
        <taxon>Pseudomonadati</taxon>
        <taxon>Bacteroidota</taxon>
        <taxon>Sphingobacteriia</taxon>
        <taxon>Sphingobacteriales</taxon>
        <taxon>Sphingobacteriaceae</taxon>
        <taxon>Sphingobacterium</taxon>
    </lineage>
</organism>
<dbReference type="RefSeq" id="WP_136901904.1">
    <property type="nucleotide sequence ID" value="NZ_SUME01000005.1"/>
</dbReference>
<gene>
    <name evidence="1" type="ORF">FAZ15_13820</name>
</gene>
<dbReference type="InterPro" id="IPR011250">
    <property type="entry name" value="OMP/PagP_B-barrel"/>
</dbReference>
<evidence type="ECO:0000313" key="1">
    <source>
        <dbReference type="EMBL" id="TJZ59962.1"/>
    </source>
</evidence>
<sequence>MKNLIMGLMLVWISVPVRPLAQSDSTAVVLKKTTLTLSSVVSSNANYYGQTAQEALPFGYLDFRLRMPSGWYASSGGYQLLTEDNFPSELHLGTGFEFDITPNIALDLNYTRSFYAKDSPILQASNPNSASASIEFTHYFKTGLTGDFNFGKSEDIFLSLTNSKDIQLAQWGSNLLHLNPGINIVAGTQRFYVTYMEETSRRLLGGLLPIPLPGNGETVETTTVSEDFNLLSYNFNLPLVFYRGKSALMLSYQLSLLSKKTGQERSQNSFLSLGYFYQF</sequence>
<dbReference type="Proteomes" id="UP000306808">
    <property type="component" value="Unassembled WGS sequence"/>
</dbReference>
<dbReference type="EMBL" id="SUME01000005">
    <property type="protein sequence ID" value="TJZ59962.1"/>
    <property type="molecule type" value="Genomic_DNA"/>
</dbReference>
<reference evidence="1 2" key="1">
    <citation type="submission" date="2019-04" db="EMBL/GenBank/DDBJ databases">
        <title>Sphingobacterium olei sp. nov., isolated from oil-contaminated soil.</title>
        <authorList>
            <person name="Liu B."/>
        </authorList>
    </citation>
    <scope>NUCLEOTIDE SEQUENCE [LARGE SCALE GENOMIC DNA]</scope>
    <source>
        <strain evidence="1 2">HAL-9</strain>
    </source>
</reference>
<dbReference type="OrthoDB" id="835191at2"/>
<comment type="caution">
    <text evidence="1">The sequence shown here is derived from an EMBL/GenBank/DDBJ whole genome shotgun (WGS) entry which is preliminary data.</text>
</comment>
<proteinExistence type="predicted"/>
<name>A0A4U0P0D6_9SPHI</name>
<accession>A0A4U0P0D6</accession>
<protein>
    <submittedName>
        <fullName evidence="1">Uncharacterized protein</fullName>
    </submittedName>
</protein>
<dbReference type="SUPFAM" id="SSF56925">
    <property type="entry name" value="OMPA-like"/>
    <property type="match status" value="1"/>
</dbReference>
<evidence type="ECO:0000313" key="2">
    <source>
        <dbReference type="Proteomes" id="UP000306808"/>
    </source>
</evidence>
<keyword evidence="2" id="KW-1185">Reference proteome</keyword>